<evidence type="ECO:0000313" key="2">
    <source>
        <dbReference type="EMBL" id="CAE7577890.1"/>
    </source>
</evidence>
<dbReference type="OrthoDB" id="445538at2759"/>
<dbReference type="AlphaFoldDB" id="A0A812URH7"/>
<evidence type="ECO:0000256" key="1">
    <source>
        <dbReference type="SAM" id="Phobius"/>
    </source>
</evidence>
<keyword evidence="1" id="KW-0472">Membrane</keyword>
<comment type="caution">
    <text evidence="2">The sequence shown here is derived from an EMBL/GenBank/DDBJ whole genome shotgun (WGS) entry which is preliminary data.</text>
</comment>
<reference evidence="2" key="1">
    <citation type="submission" date="2021-02" db="EMBL/GenBank/DDBJ databases">
        <authorList>
            <person name="Dougan E. K."/>
            <person name="Rhodes N."/>
            <person name="Thang M."/>
            <person name="Chan C."/>
        </authorList>
    </citation>
    <scope>NUCLEOTIDE SEQUENCE</scope>
</reference>
<gene>
    <name evidence="2" type="ORF">SNEC2469_LOCUS16841</name>
</gene>
<dbReference type="EMBL" id="CAJNJA010027531">
    <property type="protein sequence ID" value="CAE7577890.1"/>
    <property type="molecule type" value="Genomic_DNA"/>
</dbReference>
<name>A0A812URH7_9DINO</name>
<feature type="transmembrane region" description="Helical" evidence="1">
    <location>
        <begin position="69"/>
        <end position="91"/>
    </location>
</feature>
<feature type="non-terminal residue" evidence="2">
    <location>
        <position position="115"/>
    </location>
</feature>
<keyword evidence="3" id="KW-1185">Reference proteome</keyword>
<feature type="transmembrane region" description="Helical" evidence="1">
    <location>
        <begin position="24"/>
        <end position="48"/>
    </location>
</feature>
<organism evidence="2 3">
    <name type="scientific">Symbiodinium necroappetens</name>
    <dbReference type="NCBI Taxonomy" id="1628268"/>
    <lineage>
        <taxon>Eukaryota</taxon>
        <taxon>Sar</taxon>
        <taxon>Alveolata</taxon>
        <taxon>Dinophyceae</taxon>
        <taxon>Suessiales</taxon>
        <taxon>Symbiodiniaceae</taxon>
        <taxon>Symbiodinium</taxon>
    </lineage>
</organism>
<proteinExistence type="predicted"/>
<sequence>YGGGYYQPNADQQGAQNGWMMYGLGWFFCCCFGPIGPIFWFVVACMHFCKPEEARKQLPQERQVACMSLWTAIICLVIEVVLIIFLVTFVFTTAEAIRSTTYEDGLYYSSYRNYR</sequence>
<keyword evidence="1" id="KW-1133">Transmembrane helix</keyword>
<accession>A0A812URH7</accession>
<dbReference type="Proteomes" id="UP000601435">
    <property type="component" value="Unassembled WGS sequence"/>
</dbReference>
<evidence type="ECO:0000313" key="3">
    <source>
        <dbReference type="Proteomes" id="UP000601435"/>
    </source>
</evidence>
<keyword evidence="1" id="KW-0812">Transmembrane</keyword>
<protein>
    <submittedName>
        <fullName evidence="2">Uncharacterized protein</fullName>
    </submittedName>
</protein>